<dbReference type="SUPFAM" id="SSF75625">
    <property type="entry name" value="YebC-like"/>
    <property type="match status" value="1"/>
</dbReference>
<dbReference type="PANTHER" id="PTHR12532:SF6">
    <property type="entry name" value="TRANSCRIPTIONAL REGULATORY PROTEIN YEBC-RELATED"/>
    <property type="match status" value="1"/>
</dbReference>
<evidence type="ECO:0000313" key="9">
    <source>
        <dbReference type="EMBL" id="SEQ38729.1"/>
    </source>
</evidence>
<feature type="domain" description="TACO1/YebC-like second and third" evidence="7">
    <location>
        <begin position="79"/>
        <end position="243"/>
    </location>
</feature>
<dbReference type="Pfam" id="PF20772">
    <property type="entry name" value="TACO1_YebC_N"/>
    <property type="match status" value="1"/>
</dbReference>
<dbReference type="Pfam" id="PF01709">
    <property type="entry name" value="Transcrip_reg"/>
    <property type="match status" value="1"/>
</dbReference>
<evidence type="ECO:0000259" key="7">
    <source>
        <dbReference type="Pfam" id="PF01709"/>
    </source>
</evidence>
<dbReference type="EMBL" id="FOFN01000002">
    <property type="protein sequence ID" value="SEQ38729.1"/>
    <property type="molecule type" value="Genomic_DNA"/>
</dbReference>
<dbReference type="PANTHER" id="PTHR12532">
    <property type="entry name" value="TRANSLATIONAL ACTIVATOR OF CYTOCHROME C OXIDASE 1"/>
    <property type="match status" value="1"/>
</dbReference>
<dbReference type="InterPro" id="IPR026564">
    <property type="entry name" value="Transcrip_reg_TACO1-like_dom3"/>
</dbReference>
<dbReference type="RefSeq" id="WP_092578140.1">
    <property type="nucleotide sequence ID" value="NZ_FOFN01000002.1"/>
</dbReference>
<dbReference type="GO" id="GO:0003677">
    <property type="term" value="F:DNA binding"/>
    <property type="evidence" value="ECO:0007669"/>
    <property type="project" value="UniProtKB-UniRule"/>
</dbReference>
<dbReference type="HAMAP" id="MF_00693">
    <property type="entry name" value="Transcrip_reg_TACO1"/>
    <property type="match status" value="1"/>
</dbReference>
<keyword evidence="5 6" id="KW-0804">Transcription</keyword>
<accession>A0A1H9FLJ2</accession>
<dbReference type="FunFam" id="1.10.10.200:FF:000004">
    <property type="entry name" value="Probable transcriptional regulatory protein BSBG_02618"/>
    <property type="match status" value="1"/>
</dbReference>
<evidence type="ECO:0000256" key="5">
    <source>
        <dbReference type="ARBA" id="ARBA00023163"/>
    </source>
</evidence>
<dbReference type="GO" id="GO:0005829">
    <property type="term" value="C:cytosol"/>
    <property type="evidence" value="ECO:0007669"/>
    <property type="project" value="TreeGrafter"/>
</dbReference>
<dbReference type="NCBIfam" id="TIGR01033">
    <property type="entry name" value="YebC/PmpR family DNA-binding transcriptional regulator"/>
    <property type="match status" value="1"/>
</dbReference>
<dbReference type="InterPro" id="IPR048300">
    <property type="entry name" value="TACO1_YebC-like_2nd/3rd_dom"/>
</dbReference>
<keyword evidence="10" id="KW-1185">Reference proteome</keyword>
<dbReference type="InterPro" id="IPR017856">
    <property type="entry name" value="Integrase-like_N"/>
</dbReference>
<evidence type="ECO:0000259" key="8">
    <source>
        <dbReference type="Pfam" id="PF20772"/>
    </source>
</evidence>
<dbReference type="Gene3D" id="1.10.10.200">
    <property type="match status" value="1"/>
</dbReference>
<keyword evidence="3 6" id="KW-0805">Transcription regulation</keyword>
<evidence type="ECO:0000256" key="1">
    <source>
        <dbReference type="ARBA" id="ARBA00008724"/>
    </source>
</evidence>
<dbReference type="OrthoDB" id="9781053at2"/>
<protein>
    <recommendedName>
        <fullName evidence="6">Probable transcriptional regulatory protein SAMN05421824_1511</fullName>
    </recommendedName>
</protein>
<dbReference type="AlphaFoldDB" id="A0A1H9FLJ2"/>
<evidence type="ECO:0000256" key="2">
    <source>
        <dbReference type="ARBA" id="ARBA00022490"/>
    </source>
</evidence>
<evidence type="ECO:0000256" key="6">
    <source>
        <dbReference type="HAMAP-Rule" id="MF_00693"/>
    </source>
</evidence>
<dbReference type="GO" id="GO:0006355">
    <property type="term" value="P:regulation of DNA-templated transcription"/>
    <property type="evidence" value="ECO:0007669"/>
    <property type="project" value="UniProtKB-UniRule"/>
</dbReference>
<name>A0A1H9FLJ2_9FLAO</name>
<keyword evidence="4 6" id="KW-0238">DNA-binding</keyword>
<dbReference type="InterPro" id="IPR049083">
    <property type="entry name" value="TACO1_YebC_N"/>
</dbReference>
<dbReference type="NCBIfam" id="NF009044">
    <property type="entry name" value="PRK12378.1"/>
    <property type="match status" value="1"/>
</dbReference>
<proteinExistence type="inferred from homology"/>
<reference evidence="9 10" key="1">
    <citation type="submission" date="2016-10" db="EMBL/GenBank/DDBJ databases">
        <authorList>
            <person name="de Groot N.N."/>
        </authorList>
    </citation>
    <scope>NUCLEOTIDE SEQUENCE [LARGE SCALE GENOMIC DNA]</scope>
    <source>
        <strain evidence="9 10">DSM 21035</strain>
    </source>
</reference>
<comment type="subcellular location">
    <subcellularLocation>
        <location evidence="6">Cytoplasm</location>
    </subcellularLocation>
</comment>
<gene>
    <name evidence="9" type="ORF">SAMN05421824_1511</name>
</gene>
<evidence type="ECO:0000256" key="3">
    <source>
        <dbReference type="ARBA" id="ARBA00023015"/>
    </source>
</evidence>
<sequence>MGRAFEFRKARKMKRWSAMSKAFTRIGKDIVMAVKEGGPDPDSNSRLRAVIQNAKSVNMPKDNIERAIKRASDKNQGDYKEVVFEGYAPHGIAVLVETATDNNTRTVANVRSYFNKCDGSLGTSGSVVFMFDHTCNFKIKGEALDLEELELELIDFGVEEIFEDTDEDADGNEINSVIIYAPFESFGKIQSYLEENNIEILSSGFERIPQVTKPLSAEQAADVDKLLEKLEEDDDVQNVYHTMEETTD</sequence>
<evidence type="ECO:0000313" key="10">
    <source>
        <dbReference type="Proteomes" id="UP000198999"/>
    </source>
</evidence>
<feature type="domain" description="TACO1/YebC-like N-terminal" evidence="8">
    <location>
        <begin position="4"/>
        <end position="73"/>
    </location>
</feature>
<dbReference type="Gene3D" id="3.30.70.980">
    <property type="match status" value="2"/>
</dbReference>
<dbReference type="InterPro" id="IPR029072">
    <property type="entry name" value="YebC-like"/>
</dbReference>
<comment type="similarity">
    <text evidence="1 6">Belongs to the TACO1 family.</text>
</comment>
<evidence type="ECO:0000256" key="4">
    <source>
        <dbReference type="ARBA" id="ARBA00023125"/>
    </source>
</evidence>
<dbReference type="STRING" id="419940.SAMN05421824_1511"/>
<keyword evidence="2 6" id="KW-0963">Cytoplasm</keyword>
<organism evidence="9 10">
    <name type="scientific">Hyunsoonleella jejuensis</name>
    <dbReference type="NCBI Taxonomy" id="419940"/>
    <lineage>
        <taxon>Bacteria</taxon>
        <taxon>Pseudomonadati</taxon>
        <taxon>Bacteroidota</taxon>
        <taxon>Flavobacteriia</taxon>
        <taxon>Flavobacteriales</taxon>
        <taxon>Flavobacteriaceae</taxon>
    </lineage>
</organism>
<dbReference type="InterPro" id="IPR002876">
    <property type="entry name" value="Transcrip_reg_TACO1-like"/>
</dbReference>
<dbReference type="Proteomes" id="UP000198999">
    <property type="component" value="Unassembled WGS sequence"/>
</dbReference>